<dbReference type="GO" id="GO:0016251">
    <property type="term" value="F:RNA polymerase II general transcription initiation factor activity"/>
    <property type="evidence" value="ECO:0007669"/>
    <property type="project" value="InterPro"/>
</dbReference>
<dbReference type="Proteomes" id="UP000289738">
    <property type="component" value="Chromosome B07"/>
</dbReference>
<dbReference type="GO" id="GO:0051123">
    <property type="term" value="P:RNA polymerase II preinitiation complex assembly"/>
    <property type="evidence" value="ECO:0007669"/>
    <property type="project" value="TreeGrafter"/>
</dbReference>
<evidence type="ECO:0000256" key="5">
    <source>
        <dbReference type="ARBA" id="ARBA00023242"/>
    </source>
</evidence>
<proteinExistence type="inferred from homology"/>
<keyword evidence="4" id="KW-0804">Transcription</keyword>
<keyword evidence="7" id="KW-1185">Reference proteome</keyword>
<evidence type="ECO:0000256" key="3">
    <source>
        <dbReference type="ARBA" id="ARBA00023015"/>
    </source>
</evidence>
<dbReference type="GO" id="GO:0046695">
    <property type="term" value="C:SLIK (SAGA-like) complex"/>
    <property type="evidence" value="ECO:0007669"/>
    <property type="project" value="InterPro"/>
</dbReference>
<keyword evidence="5" id="KW-0539">Nucleus</keyword>
<dbReference type="PANTHER" id="PTHR10221:SF9">
    <property type="entry name" value="TRANSCRIPTION INITIATION FACTOR TFIID SUBUNIT 6"/>
    <property type="match status" value="1"/>
</dbReference>
<reference evidence="6 7" key="1">
    <citation type="submission" date="2019-01" db="EMBL/GenBank/DDBJ databases">
        <title>Sequencing of cultivated peanut Arachis hypogaea provides insights into genome evolution and oil improvement.</title>
        <authorList>
            <person name="Chen X."/>
        </authorList>
    </citation>
    <scope>NUCLEOTIDE SEQUENCE [LARGE SCALE GENOMIC DNA]</scope>
    <source>
        <strain evidence="7">cv. Fuhuasheng</strain>
        <tissue evidence="6">Leaves</tissue>
    </source>
</reference>
<sequence length="289" mass="32897">MQEQKDLYSHLQKQEEEDQKKLNGLKTTMATITKAVHHLFSLRSCDQSTPIDKCGGLTKEHSEEVNLELQGKEDRLKQELQQEEKVEIIEPKGAIEELREVDQELDSIIDEFVAAHLIAIIHLCTIASNTIVAAFYDLIFNLAHLLTSASNAVVAAFSKLLQFGFTISREKLMDSVCSEFQGKLNILFQYFLNDPLNYDLKYYIRLFILPNLEPYLLLLEPEMQPEKQRNETKRQEAWQVYGALLCAVGQCMHERAKIFSNLLSPPTRASSRPNGKAMIAISTGLIEIP</sequence>
<evidence type="ECO:0000256" key="4">
    <source>
        <dbReference type="ARBA" id="ARBA00023163"/>
    </source>
</evidence>
<dbReference type="AlphaFoldDB" id="A0A444Y9K4"/>
<dbReference type="InterPro" id="IPR037796">
    <property type="entry name" value="TAF6"/>
</dbReference>
<dbReference type="STRING" id="3818.A0A444Y9K4"/>
<organism evidence="6 7">
    <name type="scientific">Arachis hypogaea</name>
    <name type="common">Peanut</name>
    <dbReference type="NCBI Taxonomy" id="3818"/>
    <lineage>
        <taxon>Eukaryota</taxon>
        <taxon>Viridiplantae</taxon>
        <taxon>Streptophyta</taxon>
        <taxon>Embryophyta</taxon>
        <taxon>Tracheophyta</taxon>
        <taxon>Spermatophyta</taxon>
        <taxon>Magnoliopsida</taxon>
        <taxon>eudicotyledons</taxon>
        <taxon>Gunneridae</taxon>
        <taxon>Pentapetalae</taxon>
        <taxon>rosids</taxon>
        <taxon>fabids</taxon>
        <taxon>Fabales</taxon>
        <taxon>Fabaceae</taxon>
        <taxon>Papilionoideae</taxon>
        <taxon>50 kb inversion clade</taxon>
        <taxon>dalbergioids sensu lato</taxon>
        <taxon>Dalbergieae</taxon>
        <taxon>Pterocarpus clade</taxon>
        <taxon>Arachis</taxon>
    </lineage>
</organism>
<evidence type="ECO:0000313" key="7">
    <source>
        <dbReference type="Proteomes" id="UP000289738"/>
    </source>
</evidence>
<keyword evidence="3" id="KW-0805">Transcription regulation</keyword>
<gene>
    <name evidence="6" type="ORF">Ahy_B07g086274</name>
</gene>
<dbReference type="PANTHER" id="PTHR10221">
    <property type="entry name" value="TRANSCRIPTION INITIATION FACTOR TFIID SUBUNIT 6"/>
    <property type="match status" value="1"/>
</dbReference>
<dbReference type="GO" id="GO:0000124">
    <property type="term" value="C:SAGA complex"/>
    <property type="evidence" value="ECO:0007669"/>
    <property type="project" value="InterPro"/>
</dbReference>
<dbReference type="GO" id="GO:0005669">
    <property type="term" value="C:transcription factor TFIID complex"/>
    <property type="evidence" value="ECO:0007669"/>
    <property type="project" value="InterPro"/>
</dbReference>
<evidence type="ECO:0000256" key="1">
    <source>
        <dbReference type="ARBA" id="ARBA00004123"/>
    </source>
</evidence>
<comment type="caution">
    <text evidence="6">The sequence shown here is derived from an EMBL/GenBank/DDBJ whole genome shotgun (WGS) entry which is preliminary data.</text>
</comment>
<evidence type="ECO:0000256" key="2">
    <source>
        <dbReference type="ARBA" id="ARBA00007688"/>
    </source>
</evidence>
<dbReference type="EMBL" id="SDMP01000017">
    <property type="protein sequence ID" value="RYQ98536.1"/>
    <property type="molecule type" value="Genomic_DNA"/>
</dbReference>
<name>A0A444Y9K4_ARAHY</name>
<comment type="similarity">
    <text evidence="2">Belongs to the TAF6 family.</text>
</comment>
<dbReference type="GO" id="GO:0003713">
    <property type="term" value="F:transcription coactivator activity"/>
    <property type="evidence" value="ECO:0007669"/>
    <property type="project" value="TreeGrafter"/>
</dbReference>
<evidence type="ECO:0000313" key="6">
    <source>
        <dbReference type="EMBL" id="RYQ98536.1"/>
    </source>
</evidence>
<accession>A0A444Y9K4</accession>
<protein>
    <submittedName>
        <fullName evidence="6">Uncharacterized protein</fullName>
    </submittedName>
</protein>
<comment type="subcellular location">
    <subcellularLocation>
        <location evidence="1">Nucleus</location>
    </subcellularLocation>
</comment>